<reference evidence="1" key="1">
    <citation type="submission" date="2021-01" db="EMBL/GenBank/DDBJ databases">
        <authorList>
            <consortium name="Genoscope - CEA"/>
            <person name="William W."/>
        </authorList>
    </citation>
    <scope>NUCLEOTIDE SEQUENCE</scope>
</reference>
<dbReference type="EMBL" id="CAJJDN010000060">
    <property type="protein sequence ID" value="CAD8092943.1"/>
    <property type="molecule type" value="Genomic_DNA"/>
</dbReference>
<gene>
    <name evidence="1" type="ORF">PSON_ATCC_30995.1.T0600016</name>
</gene>
<accession>A0A8S1NU79</accession>
<dbReference type="AlphaFoldDB" id="A0A8S1NU79"/>
<organism evidence="1 2">
    <name type="scientific">Paramecium sonneborni</name>
    <dbReference type="NCBI Taxonomy" id="65129"/>
    <lineage>
        <taxon>Eukaryota</taxon>
        <taxon>Sar</taxon>
        <taxon>Alveolata</taxon>
        <taxon>Ciliophora</taxon>
        <taxon>Intramacronucleata</taxon>
        <taxon>Oligohymenophorea</taxon>
        <taxon>Peniculida</taxon>
        <taxon>Parameciidae</taxon>
        <taxon>Paramecium</taxon>
    </lineage>
</organism>
<comment type="caution">
    <text evidence="1">The sequence shown here is derived from an EMBL/GenBank/DDBJ whole genome shotgun (WGS) entry which is preliminary data.</text>
</comment>
<sequence length="56" mass="6829">MIKIDTEINKFLDQLFQEKKVKEEREGKIFRIIEVVYNKIFQLKEEKKEANSEVLQ</sequence>
<proteinExistence type="predicted"/>
<evidence type="ECO:0000313" key="1">
    <source>
        <dbReference type="EMBL" id="CAD8092943.1"/>
    </source>
</evidence>
<evidence type="ECO:0000313" key="2">
    <source>
        <dbReference type="Proteomes" id="UP000692954"/>
    </source>
</evidence>
<protein>
    <submittedName>
        <fullName evidence="1">Uncharacterized protein</fullName>
    </submittedName>
</protein>
<name>A0A8S1NU79_9CILI</name>
<dbReference type="Proteomes" id="UP000692954">
    <property type="component" value="Unassembled WGS sequence"/>
</dbReference>
<keyword evidence="2" id="KW-1185">Reference proteome</keyword>